<reference evidence="11 12" key="1">
    <citation type="journal article" date="2018" name="Sci. Rep.">
        <title>Genome sequence of the cauliflower mushroom Sparassis crispa (Hanabiratake) and its association with beneficial usage.</title>
        <authorList>
            <person name="Kiyama R."/>
            <person name="Furutani Y."/>
            <person name="Kawaguchi K."/>
            <person name="Nakanishi T."/>
        </authorList>
    </citation>
    <scope>NUCLEOTIDE SEQUENCE [LARGE SCALE GENOMIC DNA]</scope>
</reference>
<keyword evidence="10" id="KW-0812">Transmembrane</keyword>
<keyword evidence="4 8" id="KW-0479">Metal-binding</keyword>
<keyword evidence="5 9" id="KW-0560">Oxidoreductase</keyword>
<dbReference type="Pfam" id="PF00067">
    <property type="entry name" value="p450"/>
    <property type="match status" value="1"/>
</dbReference>
<gene>
    <name evidence="11" type="ORF">SCP_0605590</name>
</gene>
<evidence type="ECO:0000256" key="7">
    <source>
        <dbReference type="ARBA" id="ARBA00023033"/>
    </source>
</evidence>
<evidence type="ECO:0000256" key="2">
    <source>
        <dbReference type="ARBA" id="ARBA00010617"/>
    </source>
</evidence>
<dbReference type="Gene3D" id="1.10.630.10">
    <property type="entry name" value="Cytochrome P450"/>
    <property type="match status" value="1"/>
</dbReference>
<dbReference type="PROSITE" id="PS00086">
    <property type="entry name" value="CYTOCHROME_P450"/>
    <property type="match status" value="1"/>
</dbReference>
<dbReference type="InterPro" id="IPR047146">
    <property type="entry name" value="Cyt_P450_E_CYP52_fungi"/>
</dbReference>
<dbReference type="EMBL" id="BFAD01000006">
    <property type="protein sequence ID" value="GBE84580.1"/>
    <property type="molecule type" value="Genomic_DNA"/>
</dbReference>
<dbReference type="PANTHER" id="PTHR24287">
    <property type="entry name" value="P450, PUTATIVE (EUROFUNG)-RELATED"/>
    <property type="match status" value="1"/>
</dbReference>
<dbReference type="GO" id="GO:0004497">
    <property type="term" value="F:monooxygenase activity"/>
    <property type="evidence" value="ECO:0007669"/>
    <property type="project" value="UniProtKB-KW"/>
</dbReference>
<feature type="binding site" description="axial binding residue" evidence="8">
    <location>
        <position position="509"/>
    </location>
    <ligand>
        <name>heme</name>
        <dbReference type="ChEBI" id="CHEBI:30413"/>
    </ligand>
    <ligandPart>
        <name>Fe</name>
        <dbReference type="ChEBI" id="CHEBI:18248"/>
    </ligandPart>
</feature>
<evidence type="ECO:0000313" key="11">
    <source>
        <dbReference type="EMBL" id="GBE84580.1"/>
    </source>
</evidence>
<comment type="caution">
    <text evidence="11">The sequence shown here is derived from an EMBL/GenBank/DDBJ whole genome shotgun (WGS) entry which is preliminary data.</text>
</comment>
<evidence type="ECO:0000256" key="5">
    <source>
        <dbReference type="ARBA" id="ARBA00023002"/>
    </source>
</evidence>
<dbReference type="PRINTS" id="PR00385">
    <property type="entry name" value="P450"/>
</dbReference>
<keyword evidence="6 8" id="KW-0408">Iron</keyword>
<accession>A0A401GQZ6</accession>
<dbReference type="GeneID" id="38781497"/>
<dbReference type="InParanoid" id="A0A401GQZ6"/>
<evidence type="ECO:0000256" key="6">
    <source>
        <dbReference type="ARBA" id="ARBA00023004"/>
    </source>
</evidence>
<evidence type="ECO:0000256" key="9">
    <source>
        <dbReference type="RuleBase" id="RU000461"/>
    </source>
</evidence>
<dbReference type="GO" id="GO:0016705">
    <property type="term" value="F:oxidoreductase activity, acting on paired donors, with incorporation or reduction of molecular oxygen"/>
    <property type="evidence" value="ECO:0007669"/>
    <property type="project" value="InterPro"/>
</dbReference>
<dbReference type="CDD" id="cd11063">
    <property type="entry name" value="CYP52"/>
    <property type="match status" value="1"/>
</dbReference>
<evidence type="ECO:0000313" key="12">
    <source>
        <dbReference type="Proteomes" id="UP000287166"/>
    </source>
</evidence>
<dbReference type="PRINTS" id="PR00463">
    <property type="entry name" value="EP450I"/>
</dbReference>
<dbReference type="AlphaFoldDB" id="A0A401GQZ6"/>
<comment type="cofactor">
    <cofactor evidence="1 8">
        <name>heme</name>
        <dbReference type="ChEBI" id="CHEBI:30413"/>
    </cofactor>
</comment>
<keyword evidence="12" id="KW-1185">Reference proteome</keyword>
<feature type="transmembrane region" description="Helical" evidence="10">
    <location>
        <begin position="6"/>
        <end position="28"/>
    </location>
</feature>
<feature type="transmembrane region" description="Helical" evidence="10">
    <location>
        <begin position="35"/>
        <end position="56"/>
    </location>
</feature>
<dbReference type="GO" id="GO:0020037">
    <property type="term" value="F:heme binding"/>
    <property type="evidence" value="ECO:0007669"/>
    <property type="project" value="InterPro"/>
</dbReference>
<protein>
    <submittedName>
        <fullName evidence="11">Cytochrome P450 52A3-B</fullName>
    </submittedName>
</protein>
<dbReference type="InterPro" id="IPR001128">
    <property type="entry name" value="Cyt_P450"/>
</dbReference>
<dbReference type="OrthoDB" id="1470350at2759"/>
<name>A0A401GQZ6_9APHY</name>
<keyword evidence="3 8" id="KW-0349">Heme</keyword>
<proteinExistence type="inferred from homology"/>
<keyword evidence="7 9" id="KW-0503">Monooxygenase</keyword>
<keyword evidence="10" id="KW-0472">Membrane</keyword>
<dbReference type="Proteomes" id="UP000287166">
    <property type="component" value="Unassembled WGS sequence"/>
</dbReference>
<sequence>MALPPGIPFLVRLLVATFIPLLLVLACARHFALPTWLTVLAVLLGIPALPVLSHLLSRWRVARAAVRHGATFPPLWHGSIGGLDIIRAMLDSFLHGYLGDCFWDKAVELGPTYEFWPLWVRGYFTADPNAIKCILSTDFTSYVKGPNFHRLMQSVLGDGVFNSDGDLWKFHRSMTRPFFSKDRIGHFELFDKHAEIAISKMKERVLAGYAVDFQDVISCFTLDAGTEFLFGASVDSLRPPLPYAHNARPLTPVSPVASAATAESFASAFAGAQHVIASRTRIGWVWPLLEITGERTVPHMRVVDAFLGPILAEALRKKEQRAREGKQLDTDEGEGTLLDHLVQFTDDPVVLHDEVLNILIAGRDTTASTLTTLVYFLSMHPAVLQRLRAEILQHVGPRRRPTYDDIREMKYLRAVLNETMRLYPAVPLNLRNSVRDTTIPNPDPNGKPIFVPAGTPVTYSVLVMHRMPEYWGPDSMEFDPDRFLDERVARYLTPNPFIFLPFNAGPRICLGQQYAYNEMSFFVIRLLQRFSALAFAPDAHPPGSLPPKEWAGFPGRKGVERFWPKVHLTTYSHGGLWVRMTPAEYDDGAHKVDVVSV</sequence>
<dbReference type="RefSeq" id="XP_027615493.1">
    <property type="nucleotide sequence ID" value="XM_027759692.1"/>
</dbReference>
<comment type="similarity">
    <text evidence="2 9">Belongs to the cytochrome P450 family.</text>
</comment>
<dbReference type="InterPro" id="IPR002401">
    <property type="entry name" value="Cyt_P450_E_grp-I"/>
</dbReference>
<evidence type="ECO:0000256" key="1">
    <source>
        <dbReference type="ARBA" id="ARBA00001971"/>
    </source>
</evidence>
<dbReference type="STRING" id="139825.A0A401GQZ6"/>
<dbReference type="PANTHER" id="PTHR24287:SF1">
    <property type="entry name" value="P450, PUTATIVE (EUROFUNG)-RELATED"/>
    <property type="match status" value="1"/>
</dbReference>
<evidence type="ECO:0000256" key="10">
    <source>
        <dbReference type="SAM" id="Phobius"/>
    </source>
</evidence>
<organism evidence="11 12">
    <name type="scientific">Sparassis crispa</name>
    <dbReference type="NCBI Taxonomy" id="139825"/>
    <lineage>
        <taxon>Eukaryota</taxon>
        <taxon>Fungi</taxon>
        <taxon>Dikarya</taxon>
        <taxon>Basidiomycota</taxon>
        <taxon>Agaricomycotina</taxon>
        <taxon>Agaricomycetes</taxon>
        <taxon>Polyporales</taxon>
        <taxon>Sparassidaceae</taxon>
        <taxon>Sparassis</taxon>
    </lineage>
</organism>
<evidence type="ECO:0000256" key="3">
    <source>
        <dbReference type="ARBA" id="ARBA00022617"/>
    </source>
</evidence>
<evidence type="ECO:0000256" key="4">
    <source>
        <dbReference type="ARBA" id="ARBA00022723"/>
    </source>
</evidence>
<keyword evidence="10" id="KW-1133">Transmembrane helix</keyword>
<evidence type="ECO:0000256" key="8">
    <source>
        <dbReference type="PIRSR" id="PIRSR602401-1"/>
    </source>
</evidence>
<dbReference type="InterPro" id="IPR036396">
    <property type="entry name" value="Cyt_P450_sf"/>
</dbReference>
<dbReference type="GO" id="GO:0005506">
    <property type="term" value="F:iron ion binding"/>
    <property type="evidence" value="ECO:0007669"/>
    <property type="project" value="InterPro"/>
</dbReference>
<dbReference type="SUPFAM" id="SSF48264">
    <property type="entry name" value="Cytochrome P450"/>
    <property type="match status" value="1"/>
</dbReference>
<dbReference type="InterPro" id="IPR017972">
    <property type="entry name" value="Cyt_P450_CS"/>
</dbReference>